<sequence>MGLNDINSLSHTRWNCKYHIVFAPKYRRKVFYQEKRAAIGK</sequence>
<proteinExistence type="predicted"/>
<reference evidence="2" key="2">
    <citation type="journal article" date="2021" name="PeerJ">
        <title>Extensive microbial diversity within the chicken gut microbiome revealed by metagenomics and culture.</title>
        <authorList>
            <person name="Gilroy R."/>
            <person name="Ravi A."/>
            <person name="Getino M."/>
            <person name="Pursley I."/>
            <person name="Horton D.L."/>
            <person name="Alikhan N.F."/>
            <person name="Baker D."/>
            <person name="Gharbi K."/>
            <person name="Hall N."/>
            <person name="Watson M."/>
            <person name="Adriaenssens E.M."/>
            <person name="Foster-Nyarko E."/>
            <person name="Jarju S."/>
            <person name="Secka A."/>
            <person name="Antonio M."/>
            <person name="Oren A."/>
            <person name="Chaudhuri R.R."/>
            <person name="La Ragione R."/>
            <person name="Hildebrand F."/>
            <person name="Pallen M.J."/>
        </authorList>
    </citation>
    <scope>NUCLEOTIDE SEQUENCE</scope>
    <source>
        <strain evidence="2">6086</strain>
    </source>
</reference>
<dbReference type="Pfam" id="PF01797">
    <property type="entry name" value="Y1_Tnp"/>
    <property type="match status" value="1"/>
</dbReference>
<dbReference type="Gene3D" id="3.30.70.1290">
    <property type="entry name" value="Transposase IS200-like"/>
    <property type="match status" value="1"/>
</dbReference>
<reference evidence="2" key="1">
    <citation type="submission" date="2020-10" db="EMBL/GenBank/DDBJ databases">
        <authorList>
            <person name="Gilroy R."/>
        </authorList>
    </citation>
    <scope>NUCLEOTIDE SEQUENCE</scope>
    <source>
        <strain evidence="2">6086</strain>
    </source>
</reference>
<feature type="domain" description="Transposase IS200-like" evidence="1">
    <location>
        <begin position="13"/>
        <end position="37"/>
    </location>
</feature>
<evidence type="ECO:0000313" key="3">
    <source>
        <dbReference type="Proteomes" id="UP000824141"/>
    </source>
</evidence>
<dbReference type="GO" id="GO:0006313">
    <property type="term" value="P:DNA transposition"/>
    <property type="evidence" value="ECO:0007669"/>
    <property type="project" value="InterPro"/>
</dbReference>
<dbReference type="GO" id="GO:0004803">
    <property type="term" value="F:transposase activity"/>
    <property type="evidence" value="ECO:0007669"/>
    <property type="project" value="InterPro"/>
</dbReference>
<evidence type="ECO:0000259" key="1">
    <source>
        <dbReference type="Pfam" id="PF01797"/>
    </source>
</evidence>
<dbReference type="Proteomes" id="UP000824141">
    <property type="component" value="Unassembled WGS sequence"/>
</dbReference>
<evidence type="ECO:0000313" key="2">
    <source>
        <dbReference type="EMBL" id="HIS78832.1"/>
    </source>
</evidence>
<accession>A0A9D1K2F8</accession>
<dbReference type="AlphaFoldDB" id="A0A9D1K2F8"/>
<dbReference type="EMBL" id="DVJM01000110">
    <property type="protein sequence ID" value="HIS78832.1"/>
    <property type="molecule type" value="Genomic_DNA"/>
</dbReference>
<organism evidence="2 3">
    <name type="scientific">Candidatus Caccousia stercoris</name>
    <dbReference type="NCBI Taxonomy" id="2840723"/>
    <lineage>
        <taxon>Bacteria</taxon>
        <taxon>Bacillati</taxon>
        <taxon>Bacillota</taxon>
        <taxon>Clostridia</taxon>
        <taxon>Eubacteriales</taxon>
        <taxon>Oscillospiraceae</taxon>
        <taxon>Oscillospiraceae incertae sedis</taxon>
        <taxon>Candidatus Caccousia</taxon>
    </lineage>
</organism>
<comment type="caution">
    <text evidence="2">The sequence shown here is derived from an EMBL/GenBank/DDBJ whole genome shotgun (WGS) entry which is preliminary data.</text>
</comment>
<dbReference type="InterPro" id="IPR002686">
    <property type="entry name" value="Transposase_17"/>
</dbReference>
<protein>
    <submittedName>
        <fullName evidence="2">Transposase</fullName>
    </submittedName>
</protein>
<dbReference type="GO" id="GO:0003677">
    <property type="term" value="F:DNA binding"/>
    <property type="evidence" value="ECO:0007669"/>
    <property type="project" value="InterPro"/>
</dbReference>
<dbReference type="SUPFAM" id="SSF143422">
    <property type="entry name" value="Transposase IS200-like"/>
    <property type="match status" value="1"/>
</dbReference>
<dbReference type="InterPro" id="IPR036515">
    <property type="entry name" value="Transposase_17_sf"/>
</dbReference>
<name>A0A9D1K2F8_9FIRM</name>
<feature type="non-terminal residue" evidence="2">
    <location>
        <position position="41"/>
    </location>
</feature>
<gene>
    <name evidence="2" type="ORF">IAD03_05615</name>
</gene>